<keyword evidence="1" id="KW-0812">Transmembrane</keyword>
<dbReference type="RefSeq" id="WP_196923476.1">
    <property type="nucleotide sequence ID" value="NZ_JADOTY010000001.1"/>
</dbReference>
<evidence type="ECO:0000256" key="1">
    <source>
        <dbReference type="SAM" id="Phobius"/>
    </source>
</evidence>
<name>A0ABS0K937_9ACTN</name>
<dbReference type="EMBL" id="JADOTY010000001">
    <property type="protein sequence ID" value="MBG6105140.1"/>
    <property type="molecule type" value="Genomic_DNA"/>
</dbReference>
<keyword evidence="1" id="KW-0472">Membrane</keyword>
<feature type="transmembrane region" description="Helical" evidence="1">
    <location>
        <begin position="90"/>
        <end position="123"/>
    </location>
</feature>
<evidence type="ECO:0000313" key="2">
    <source>
        <dbReference type="EMBL" id="MBG6105140.1"/>
    </source>
</evidence>
<feature type="transmembrane region" description="Helical" evidence="1">
    <location>
        <begin position="61"/>
        <end position="78"/>
    </location>
</feature>
<reference evidence="2 3" key="1">
    <citation type="submission" date="2020-11" db="EMBL/GenBank/DDBJ databases">
        <title>Sequencing the genomes of 1000 actinobacteria strains.</title>
        <authorList>
            <person name="Klenk H.-P."/>
        </authorList>
    </citation>
    <scope>NUCLEOTIDE SEQUENCE [LARGE SCALE GENOMIC DNA]</scope>
    <source>
        <strain evidence="2 3">DSM 101695</strain>
    </source>
</reference>
<feature type="transmembrane region" description="Helical" evidence="1">
    <location>
        <begin position="6"/>
        <end position="24"/>
    </location>
</feature>
<sequence>MDLNLMIFIGGAVVFGGAVAYLVLLRERGAQRAALAAVGVAAALAASFLLMLMLARLALPAALMFVALFSGAVTYLVFRRELGARWAGLLAAGATIVITASALFVVYLAVIAFIVAIGVYLLLRVRLRLAPALVLTGGALGGLLVASAGAFWISLTYM</sequence>
<protein>
    <submittedName>
        <fullName evidence="2">Uncharacterized membrane protein (UPF0182 family)</fullName>
    </submittedName>
</protein>
<gene>
    <name evidence="2" type="ORF">IW249_005554</name>
</gene>
<evidence type="ECO:0000313" key="3">
    <source>
        <dbReference type="Proteomes" id="UP000631791"/>
    </source>
</evidence>
<comment type="caution">
    <text evidence="2">The sequence shown here is derived from an EMBL/GenBank/DDBJ whole genome shotgun (WGS) entry which is preliminary data.</text>
</comment>
<feature type="transmembrane region" description="Helical" evidence="1">
    <location>
        <begin position="129"/>
        <end position="153"/>
    </location>
</feature>
<dbReference type="Proteomes" id="UP000631791">
    <property type="component" value="Unassembled WGS sequence"/>
</dbReference>
<keyword evidence="3" id="KW-1185">Reference proteome</keyword>
<proteinExistence type="predicted"/>
<accession>A0ABS0K937</accession>
<organism evidence="2 3">
    <name type="scientific">Micromonospora vinacea</name>
    <dbReference type="NCBI Taxonomy" id="709878"/>
    <lineage>
        <taxon>Bacteria</taxon>
        <taxon>Bacillati</taxon>
        <taxon>Actinomycetota</taxon>
        <taxon>Actinomycetes</taxon>
        <taxon>Micromonosporales</taxon>
        <taxon>Micromonosporaceae</taxon>
        <taxon>Micromonospora</taxon>
    </lineage>
</organism>
<keyword evidence="1" id="KW-1133">Transmembrane helix</keyword>
<feature type="transmembrane region" description="Helical" evidence="1">
    <location>
        <begin position="33"/>
        <end position="55"/>
    </location>
</feature>